<sequence>IHRRHGYQNQDGAGLTQGNRGNTIDRQKGKHEAEPKEVLVWNERRQIFRIHSDIRGDQGKSKKKSKAIINMPSPSNLKQMKSLSGKLAALNRFVSKGAERVIPCLDMLKKCTNKKDFWRTLTAKEVFQAMKKLIAKLPTLIALMKDEELMVYLSATSKAVSVVLLVK</sequence>
<dbReference type="InterPro" id="IPR043128">
    <property type="entry name" value="Rev_trsase/Diguanyl_cyclase"/>
</dbReference>
<dbReference type="InterPro" id="IPR043502">
    <property type="entry name" value="DNA/RNA_pol_sf"/>
</dbReference>
<accession>A0A699QM36</accession>
<dbReference type="Gene3D" id="3.30.70.270">
    <property type="match status" value="1"/>
</dbReference>
<feature type="region of interest" description="Disordered" evidence="1">
    <location>
        <begin position="1"/>
        <end position="34"/>
    </location>
</feature>
<dbReference type="SUPFAM" id="SSF56672">
    <property type="entry name" value="DNA/RNA polymerases"/>
    <property type="match status" value="1"/>
</dbReference>
<protein>
    <submittedName>
        <fullName evidence="2">Reverse transcriptase domain-containing protein</fullName>
    </submittedName>
</protein>
<comment type="caution">
    <text evidence="2">The sequence shown here is derived from an EMBL/GenBank/DDBJ whole genome shotgun (WGS) entry which is preliminary data.</text>
</comment>
<evidence type="ECO:0000256" key="1">
    <source>
        <dbReference type="SAM" id="MobiDB-lite"/>
    </source>
</evidence>
<feature type="compositionally biased region" description="Polar residues" evidence="1">
    <location>
        <begin position="7"/>
        <end position="22"/>
    </location>
</feature>
<keyword evidence="2" id="KW-0808">Transferase</keyword>
<dbReference type="EMBL" id="BKCJ011033470">
    <property type="protein sequence ID" value="GFC71453.1"/>
    <property type="molecule type" value="Genomic_DNA"/>
</dbReference>
<feature type="compositionally biased region" description="Basic and acidic residues" evidence="1">
    <location>
        <begin position="23"/>
        <end position="34"/>
    </location>
</feature>
<evidence type="ECO:0000313" key="2">
    <source>
        <dbReference type="EMBL" id="GFC71453.1"/>
    </source>
</evidence>
<dbReference type="AlphaFoldDB" id="A0A699QM36"/>
<gene>
    <name evidence="2" type="ORF">Tci_843423</name>
</gene>
<feature type="non-terminal residue" evidence="2">
    <location>
        <position position="1"/>
    </location>
</feature>
<name>A0A699QM36_TANCI</name>
<keyword evidence="2" id="KW-0548">Nucleotidyltransferase</keyword>
<reference evidence="2" key="1">
    <citation type="journal article" date="2019" name="Sci. Rep.">
        <title>Draft genome of Tanacetum cinerariifolium, the natural source of mosquito coil.</title>
        <authorList>
            <person name="Yamashiro T."/>
            <person name="Shiraishi A."/>
            <person name="Satake H."/>
            <person name="Nakayama K."/>
        </authorList>
    </citation>
    <scope>NUCLEOTIDE SEQUENCE</scope>
</reference>
<proteinExistence type="predicted"/>
<dbReference type="GO" id="GO:0003964">
    <property type="term" value="F:RNA-directed DNA polymerase activity"/>
    <property type="evidence" value="ECO:0007669"/>
    <property type="project" value="UniProtKB-KW"/>
</dbReference>
<organism evidence="2">
    <name type="scientific">Tanacetum cinerariifolium</name>
    <name type="common">Dalmatian daisy</name>
    <name type="synonym">Chrysanthemum cinerariifolium</name>
    <dbReference type="NCBI Taxonomy" id="118510"/>
    <lineage>
        <taxon>Eukaryota</taxon>
        <taxon>Viridiplantae</taxon>
        <taxon>Streptophyta</taxon>
        <taxon>Embryophyta</taxon>
        <taxon>Tracheophyta</taxon>
        <taxon>Spermatophyta</taxon>
        <taxon>Magnoliopsida</taxon>
        <taxon>eudicotyledons</taxon>
        <taxon>Gunneridae</taxon>
        <taxon>Pentapetalae</taxon>
        <taxon>asterids</taxon>
        <taxon>campanulids</taxon>
        <taxon>Asterales</taxon>
        <taxon>Asteraceae</taxon>
        <taxon>Asteroideae</taxon>
        <taxon>Anthemideae</taxon>
        <taxon>Anthemidinae</taxon>
        <taxon>Tanacetum</taxon>
    </lineage>
</organism>
<keyword evidence="2" id="KW-0695">RNA-directed DNA polymerase</keyword>